<feature type="domain" description="Flagellar motor switch protein FliN-like C-terminal" evidence="1">
    <location>
        <begin position="269"/>
        <end position="331"/>
    </location>
</feature>
<dbReference type="Pfam" id="PF01052">
    <property type="entry name" value="FliMN_C"/>
    <property type="match status" value="1"/>
</dbReference>
<proteinExistence type="predicted"/>
<evidence type="ECO:0000313" key="3">
    <source>
        <dbReference type="Proteomes" id="UP000240638"/>
    </source>
</evidence>
<dbReference type="InterPro" id="IPR001543">
    <property type="entry name" value="FliN-like_C"/>
</dbReference>
<evidence type="ECO:0000259" key="1">
    <source>
        <dbReference type="Pfam" id="PF01052"/>
    </source>
</evidence>
<dbReference type="SUPFAM" id="SSF101801">
    <property type="entry name" value="Surface presentation of antigens (SPOA)"/>
    <property type="match status" value="1"/>
</dbReference>
<organism evidence="2 3">
    <name type="scientific">Trinickia symbiotica</name>
    <dbReference type="NCBI Taxonomy" id="863227"/>
    <lineage>
        <taxon>Bacteria</taxon>
        <taxon>Pseudomonadati</taxon>
        <taxon>Pseudomonadota</taxon>
        <taxon>Betaproteobacteria</taxon>
        <taxon>Burkholderiales</taxon>
        <taxon>Burkholderiaceae</taxon>
        <taxon>Trinickia</taxon>
    </lineage>
</organism>
<dbReference type="Pfam" id="PF06622">
    <property type="entry name" value="SepQ"/>
    <property type="match status" value="1"/>
</dbReference>
<dbReference type="EMBL" id="PYUC01000011">
    <property type="protein sequence ID" value="PTB18619.1"/>
    <property type="molecule type" value="Genomic_DNA"/>
</dbReference>
<sequence length="332" mass="36196">MSTAIRRLPRLDERGARLLRKVGAGRRIDFADRALALAYRRSPGGNGLVLSGALGPDPVRLWVDERQWCRWIEPLLAVPDASTIPAELHDALAAWTFDTIGSGLEGSADGEPPPWPVGASLRGCTVERRLDWCLRAERGNDDLDLLVLEAPVHWLDALADRLAPCPVDDLPEIRVRTSLVAGWSSIARNLAESLRIGDALVLRQAYRVARGEFGLFANKPLARVEYSEAGVFSIEEVMDDFDDWLDVEPTTPAREKTASDDQVAHDPIVTVVAVVGRFDVPISALAALRPGDILDGQARVDELVALKVGGRTIARATLLDIDGRLAARIEAM</sequence>
<dbReference type="InterPro" id="IPR009532">
    <property type="entry name" value="SepQ"/>
</dbReference>
<dbReference type="InterPro" id="IPR036429">
    <property type="entry name" value="SpoA-like_sf"/>
</dbReference>
<dbReference type="Gene3D" id="2.30.330.10">
    <property type="entry name" value="SpoA-like"/>
    <property type="match status" value="1"/>
</dbReference>
<evidence type="ECO:0000313" key="2">
    <source>
        <dbReference type="EMBL" id="PTB18619.1"/>
    </source>
</evidence>
<gene>
    <name evidence="2" type="ORF">C9I57_21630</name>
</gene>
<accession>A0A2T3XQ17</accession>
<dbReference type="GO" id="GO:0030254">
    <property type="term" value="P:protein secretion by the type III secretion system"/>
    <property type="evidence" value="ECO:0007669"/>
    <property type="project" value="InterPro"/>
</dbReference>
<dbReference type="RefSeq" id="WP_107152677.1">
    <property type="nucleotide sequence ID" value="NZ_PYUC01000011.1"/>
</dbReference>
<dbReference type="InterPro" id="IPR013385">
    <property type="entry name" value="T3SS_SpaO/YscQ/SpaO"/>
</dbReference>
<protein>
    <submittedName>
        <fullName evidence="2">YscQ/HrcQ family type III secretion apparatus protein</fullName>
    </submittedName>
</protein>
<reference evidence="2 3" key="1">
    <citation type="submission" date="2018-03" db="EMBL/GenBank/DDBJ databases">
        <title>Whole genome analyses suggest that Burkholderia sensu lato contains two further novel genera in the rhizoxinica-symbiotica group Mycetohabitans gen. nov., and Trinickia gen. nov.: implications for the evolution of diazotrophy and nodulation in the Burkholderiaceae.</title>
        <authorList>
            <person name="Estrada De Los Santos P."/>
            <person name="Palmer M."/>
            <person name="Chavez-Ramirez B."/>
            <person name="Steenkamp E.T."/>
            <person name="Hirsch A.M."/>
            <person name="Manyaka P."/>
            <person name="Maluk M."/>
            <person name="Lafos M."/>
            <person name="Crook M."/>
            <person name="Gross E."/>
            <person name="Simon M.F."/>
            <person name="Bueno Dos Reis Junior F."/>
            <person name="Poole P.S."/>
            <person name="Venter S.N."/>
            <person name="James E.K."/>
        </authorList>
    </citation>
    <scope>NUCLEOTIDE SEQUENCE [LARGE SCALE GENOMIC DNA]</scope>
    <source>
        <strain evidence="2 3">JPY-366</strain>
    </source>
</reference>
<name>A0A2T3XQ17_9BURK</name>
<dbReference type="Proteomes" id="UP000240638">
    <property type="component" value="Unassembled WGS sequence"/>
</dbReference>
<comment type="caution">
    <text evidence="2">The sequence shown here is derived from an EMBL/GenBank/DDBJ whole genome shotgun (WGS) entry which is preliminary data.</text>
</comment>
<dbReference type="NCBIfam" id="TIGR02551">
    <property type="entry name" value="SpaO_YscQ"/>
    <property type="match status" value="1"/>
</dbReference>
<dbReference type="AlphaFoldDB" id="A0A2T3XQ17"/>